<name>A0A838XYL8_9HYPH</name>
<reference evidence="6 7" key="2">
    <citation type="submission" date="2020-08" db="EMBL/GenBank/DDBJ databases">
        <title>Stappia taiwanensis sp. nov., isolated from a coastal thermal spring.</title>
        <authorList>
            <person name="Kampfer P."/>
        </authorList>
    </citation>
    <scope>NUCLEOTIDE SEQUENCE [LARGE SCALE GENOMIC DNA]</scope>
    <source>
        <strain evidence="6 7">DSM 23284</strain>
    </source>
</reference>
<dbReference type="PANTHER" id="PTHR35530">
    <property type="entry name" value="TAUTOMERASE-RELATED"/>
    <property type="match status" value="1"/>
</dbReference>
<dbReference type="GO" id="GO:0016853">
    <property type="term" value="F:isomerase activity"/>
    <property type="evidence" value="ECO:0007669"/>
    <property type="project" value="UniProtKB-UniRule"/>
</dbReference>
<evidence type="ECO:0000313" key="6">
    <source>
        <dbReference type="EMBL" id="MBA4613628.1"/>
    </source>
</evidence>
<comment type="similarity">
    <text evidence="1 4">Belongs to the 4-oxalocrotonate tautomerase family.</text>
</comment>
<dbReference type="EMBL" id="JACEON010000021">
    <property type="protein sequence ID" value="MBA4613628.1"/>
    <property type="molecule type" value="Genomic_DNA"/>
</dbReference>
<dbReference type="EC" id="5.3.2.-" evidence="4"/>
<organism evidence="6 7">
    <name type="scientific">Stappia taiwanensis</name>
    <dbReference type="NCBI Taxonomy" id="992267"/>
    <lineage>
        <taxon>Bacteria</taxon>
        <taxon>Pseudomonadati</taxon>
        <taxon>Pseudomonadota</taxon>
        <taxon>Alphaproteobacteria</taxon>
        <taxon>Hyphomicrobiales</taxon>
        <taxon>Stappiaceae</taxon>
        <taxon>Stappia</taxon>
    </lineage>
</organism>
<protein>
    <recommendedName>
        <fullName evidence="4">Tautomerase</fullName>
        <ecNumber evidence="4">5.3.2.-</ecNumber>
    </recommendedName>
</protein>
<dbReference type="InterPro" id="IPR004370">
    <property type="entry name" value="4-OT-like_dom"/>
</dbReference>
<feature type="active site" description="Proton acceptor; via imino nitrogen" evidence="3">
    <location>
        <position position="2"/>
    </location>
</feature>
<dbReference type="PANTHER" id="PTHR35530:SF1">
    <property type="entry name" value="2-HYDROXYMUCONATE TAUTOMERASE"/>
    <property type="match status" value="1"/>
</dbReference>
<evidence type="ECO:0000256" key="4">
    <source>
        <dbReference type="RuleBase" id="RU362032"/>
    </source>
</evidence>
<reference evidence="6 7" key="1">
    <citation type="submission" date="2020-07" db="EMBL/GenBank/DDBJ databases">
        <authorList>
            <person name="Li M."/>
        </authorList>
    </citation>
    <scope>NUCLEOTIDE SEQUENCE [LARGE SCALE GENOMIC DNA]</scope>
    <source>
        <strain evidence="6 7">DSM 23284</strain>
    </source>
</reference>
<dbReference type="InterPro" id="IPR014347">
    <property type="entry name" value="Tautomerase/MIF_sf"/>
</dbReference>
<gene>
    <name evidence="6" type="ORF">H1W37_18375</name>
</gene>
<evidence type="ECO:0000256" key="2">
    <source>
        <dbReference type="ARBA" id="ARBA00023235"/>
    </source>
</evidence>
<dbReference type="NCBIfam" id="NF002571">
    <property type="entry name" value="PRK02220.1"/>
    <property type="match status" value="1"/>
</dbReference>
<feature type="domain" description="4-oxalocrotonate tautomerase-like" evidence="5">
    <location>
        <begin position="2"/>
        <end position="59"/>
    </location>
</feature>
<evidence type="ECO:0000259" key="5">
    <source>
        <dbReference type="Pfam" id="PF01361"/>
    </source>
</evidence>
<evidence type="ECO:0000313" key="7">
    <source>
        <dbReference type="Proteomes" id="UP000559404"/>
    </source>
</evidence>
<dbReference type="Gene3D" id="3.30.429.10">
    <property type="entry name" value="Macrophage Migration Inhibitory Factor"/>
    <property type="match status" value="1"/>
</dbReference>
<dbReference type="Pfam" id="PF01361">
    <property type="entry name" value="Tautomerase"/>
    <property type="match status" value="1"/>
</dbReference>
<dbReference type="Proteomes" id="UP000559404">
    <property type="component" value="Unassembled WGS sequence"/>
</dbReference>
<keyword evidence="7" id="KW-1185">Reference proteome</keyword>
<dbReference type="SUPFAM" id="SSF55331">
    <property type="entry name" value="Tautomerase/MIF"/>
    <property type="match status" value="1"/>
</dbReference>
<dbReference type="AlphaFoldDB" id="A0A838XYL8"/>
<sequence length="71" mass="7896">MPLVEVTMIEGRTPEQKSALITEVTDAVERTVSAPRHTIRVAIRELPAENWAIGGRSIAEIRAERQDTDRG</sequence>
<comment type="caution">
    <text evidence="6">The sequence shown here is derived from an EMBL/GenBank/DDBJ whole genome shotgun (WGS) entry which is preliminary data.</text>
</comment>
<evidence type="ECO:0000256" key="1">
    <source>
        <dbReference type="ARBA" id="ARBA00006723"/>
    </source>
</evidence>
<dbReference type="RefSeq" id="WP_181761821.1">
    <property type="nucleotide sequence ID" value="NZ_BMCR01000005.1"/>
</dbReference>
<keyword evidence="2 4" id="KW-0413">Isomerase</keyword>
<dbReference type="InterPro" id="IPR018191">
    <property type="entry name" value="4-OT"/>
</dbReference>
<accession>A0A838XYL8</accession>
<dbReference type="NCBIfam" id="TIGR00013">
    <property type="entry name" value="taut"/>
    <property type="match status" value="1"/>
</dbReference>
<proteinExistence type="inferred from homology"/>
<evidence type="ECO:0000256" key="3">
    <source>
        <dbReference type="PIRSR" id="PIRSR618191-1"/>
    </source>
</evidence>